<sequence length="54" mass="6337">MNCKIPIEERVMIVAKEVVKQEHPGTFLTDYELSDQDVVYIVKNLWEMTARLVN</sequence>
<proteinExistence type="predicted"/>
<dbReference type="EMBL" id="BDGG01000002">
    <property type="protein sequence ID" value="GAU94016.1"/>
    <property type="molecule type" value="Genomic_DNA"/>
</dbReference>
<gene>
    <name evidence="1" type="primary">RvY_05864-1</name>
    <name evidence="1" type="synonym">RvY_05864.1</name>
    <name evidence="1" type="ORF">RvY_05864</name>
</gene>
<protein>
    <submittedName>
        <fullName evidence="1">Uncharacterized protein</fullName>
    </submittedName>
</protein>
<evidence type="ECO:0000313" key="2">
    <source>
        <dbReference type="Proteomes" id="UP000186922"/>
    </source>
</evidence>
<keyword evidence="2" id="KW-1185">Reference proteome</keyword>
<dbReference type="AlphaFoldDB" id="A0A1D1UWI1"/>
<organism evidence="1 2">
    <name type="scientific">Ramazzottius varieornatus</name>
    <name type="common">Water bear</name>
    <name type="synonym">Tardigrade</name>
    <dbReference type="NCBI Taxonomy" id="947166"/>
    <lineage>
        <taxon>Eukaryota</taxon>
        <taxon>Metazoa</taxon>
        <taxon>Ecdysozoa</taxon>
        <taxon>Tardigrada</taxon>
        <taxon>Eutardigrada</taxon>
        <taxon>Parachela</taxon>
        <taxon>Hypsibioidea</taxon>
        <taxon>Ramazzottiidae</taxon>
        <taxon>Ramazzottius</taxon>
    </lineage>
</organism>
<dbReference type="Proteomes" id="UP000186922">
    <property type="component" value="Unassembled WGS sequence"/>
</dbReference>
<name>A0A1D1UWI1_RAMVA</name>
<reference evidence="1 2" key="1">
    <citation type="journal article" date="2016" name="Nat. Commun.">
        <title>Extremotolerant tardigrade genome and improved radiotolerance of human cultured cells by tardigrade-unique protein.</title>
        <authorList>
            <person name="Hashimoto T."/>
            <person name="Horikawa D.D."/>
            <person name="Saito Y."/>
            <person name="Kuwahara H."/>
            <person name="Kozuka-Hata H."/>
            <person name="Shin-I T."/>
            <person name="Minakuchi Y."/>
            <person name="Ohishi K."/>
            <person name="Motoyama A."/>
            <person name="Aizu T."/>
            <person name="Enomoto A."/>
            <person name="Kondo K."/>
            <person name="Tanaka S."/>
            <person name="Hara Y."/>
            <person name="Koshikawa S."/>
            <person name="Sagara H."/>
            <person name="Miura T."/>
            <person name="Yokobori S."/>
            <person name="Miyagawa K."/>
            <person name="Suzuki Y."/>
            <person name="Kubo T."/>
            <person name="Oyama M."/>
            <person name="Kohara Y."/>
            <person name="Fujiyama A."/>
            <person name="Arakawa K."/>
            <person name="Katayama T."/>
            <person name="Toyoda A."/>
            <person name="Kunieda T."/>
        </authorList>
    </citation>
    <scope>NUCLEOTIDE SEQUENCE [LARGE SCALE GENOMIC DNA]</scope>
    <source>
        <strain evidence="1 2">YOKOZUNA-1</strain>
    </source>
</reference>
<evidence type="ECO:0000313" key="1">
    <source>
        <dbReference type="EMBL" id="GAU94016.1"/>
    </source>
</evidence>
<accession>A0A1D1UWI1</accession>
<comment type="caution">
    <text evidence="1">The sequence shown here is derived from an EMBL/GenBank/DDBJ whole genome shotgun (WGS) entry which is preliminary data.</text>
</comment>